<evidence type="ECO:0000256" key="1">
    <source>
        <dbReference type="SAM" id="SignalP"/>
    </source>
</evidence>
<accession>A0A8D2ZXY6</accession>
<feature type="signal peptide" evidence="1">
    <location>
        <begin position="1"/>
        <end position="19"/>
    </location>
</feature>
<evidence type="ECO:0000313" key="2">
    <source>
        <dbReference type="Ensembl" id="ENSSMAP00000009369.2"/>
    </source>
</evidence>
<dbReference type="Ensembl" id="ENSSMAT00000009480.2">
    <property type="protein sequence ID" value="ENSSMAP00000009369.2"/>
    <property type="gene ID" value="ENSSMAG00000005763.2"/>
</dbReference>
<protein>
    <recommendedName>
        <fullName evidence="4">Secreted protein</fullName>
    </recommendedName>
</protein>
<keyword evidence="1" id="KW-0732">Signal</keyword>
<name>A0A8D2ZXY6_SCOMX</name>
<organism evidence="2 3">
    <name type="scientific">Scophthalmus maximus</name>
    <name type="common">Turbot</name>
    <name type="synonym">Psetta maxima</name>
    <dbReference type="NCBI Taxonomy" id="52904"/>
    <lineage>
        <taxon>Eukaryota</taxon>
        <taxon>Metazoa</taxon>
        <taxon>Chordata</taxon>
        <taxon>Craniata</taxon>
        <taxon>Vertebrata</taxon>
        <taxon>Euteleostomi</taxon>
        <taxon>Actinopterygii</taxon>
        <taxon>Neopterygii</taxon>
        <taxon>Teleostei</taxon>
        <taxon>Neoteleostei</taxon>
        <taxon>Acanthomorphata</taxon>
        <taxon>Carangaria</taxon>
        <taxon>Pleuronectiformes</taxon>
        <taxon>Pleuronectoidei</taxon>
        <taxon>Scophthalmidae</taxon>
        <taxon>Scophthalmus</taxon>
    </lineage>
</organism>
<reference evidence="2" key="2">
    <citation type="submission" date="2025-08" db="UniProtKB">
        <authorList>
            <consortium name="Ensembl"/>
        </authorList>
    </citation>
    <scope>IDENTIFICATION</scope>
</reference>
<sequence length="86" mass="9844">DFFLKILIIQLCFTSLKRAKNTQEPVPIVWCPLRCVCAKHSSRLVDQGTRQSNRYFPVSASCENLRELCIGSDKFFAINPRARNSP</sequence>
<evidence type="ECO:0000313" key="3">
    <source>
        <dbReference type="Proteomes" id="UP000694558"/>
    </source>
</evidence>
<proteinExistence type="predicted"/>
<dbReference type="Proteomes" id="UP000694558">
    <property type="component" value="Chromosome 11"/>
</dbReference>
<evidence type="ECO:0008006" key="4">
    <source>
        <dbReference type="Google" id="ProtNLM"/>
    </source>
</evidence>
<reference evidence="2" key="1">
    <citation type="submission" date="2023-05" db="EMBL/GenBank/DDBJ databases">
        <title>High-quality long-read genome of Scophthalmus maximus.</title>
        <authorList>
            <person name="Lien S."/>
            <person name="Martinez P."/>
        </authorList>
    </citation>
    <scope>NUCLEOTIDE SEQUENCE [LARGE SCALE GENOMIC DNA]</scope>
</reference>
<feature type="chain" id="PRO_5034162451" description="Secreted protein" evidence="1">
    <location>
        <begin position="20"/>
        <end position="86"/>
    </location>
</feature>
<dbReference type="AlphaFoldDB" id="A0A8D2ZXY6"/>